<name>T1KW97_TETUR</name>
<keyword evidence="3" id="KW-1185">Reference proteome</keyword>
<dbReference type="InterPro" id="IPR011333">
    <property type="entry name" value="SKP1/BTB/POZ_sf"/>
</dbReference>
<accession>T1KW97</accession>
<dbReference type="AlphaFoldDB" id="T1KW97"/>
<dbReference type="Proteomes" id="UP000015104">
    <property type="component" value="Unassembled WGS sequence"/>
</dbReference>
<proteinExistence type="predicted"/>
<reference evidence="3" key="1">
    <citation type="submission" date="2011-08" db="EMBL/GenBank/DDBJ databases">
        <authorList>
            <person name="Rombauts S."/>
        </authorList>
    </citation>
    <scope>NUCLEOTIDE SEQUENCE</scope>
    <source>
        <strain evidence="3">London</strain>
    </source>
</reference>
<feature type="domain" description="BTB" evidence="1">
    <location>
        <begin position="21"/>
        <end position="78"/>
    </location>
</feature>
<organism evidence="2 3">
    <name type="scientific">Tetranychus urticae</name>
    <name type="common">Two-spotted spider mite</name>
    <dbReference type="NCBI Taxonomy" id="32264"/>
    <lineage>
        <taxon>Eukaryota</taxon>
        <taxon>Metazoa</taxon>
        <taxon>Ecdysozoa</taxon>
        <taxon>Arthropoda</taxon>
        <taxon>Chelicerata</taxon>
        <taxon>Arachnida</taxon>
        <taxon>Acari</taxon>
        <taxon>Acariformes</taxon>
        <taxon>Trombidiformes</taxon>
        <taxon>Prostigmata</taxon>
        <taxon>Eleutherengona</taxon>
        <taxon>Raphignathae</taxon>
        <taxon>Tetranychoidea</taxon>
        <taxon>Tetranychidae</taxon>
        <taxon>Tetranychus</taxon>
    </lineage>
</organism>
<dbReference type="HOGENOM" id="CLU_2625169_0_0_1"/>
<reference evidence="2" key="2">
    <citation type="submission" date="2015-06" db="UniProtKB">
        <authorList>
            <consortium name="EnsemblMetazoa"/>
        </authorList>
    </citation>
    <scope>IDENTIFICATION</scope>
</reference>
<dbReference type="SUPFAM" id="SSF54695">
    <property type="entry name" value="POZ domain"/>
    <property type="match status" value="1"/>
</dbReference>
<dbReference type="CDD" id="cd18186">
    <property type="entry name" value="BTB_POZ_ZBTB_KLHL-like"/>
    <property type="match status" value="1"/>
</dbReference>
<dbReference type="InterPro" id="IPR000210">
    <property type="entry name" value="BTB/POZ_dom"/>
</dbReference>
<evidence type="ECO:0000313" key="2">
    <source>
        <dbReference type="EnsemblMetazoa" id="tetur24g00860.1"/>
    </source>
</evidence>
<sequence>MEVMGDASSLLMRAYKNGKWSDVTVMNGDKKYQVHKHILSTSIPYFDKMFSSGLTEASSQVINLDHPPNAFDLIIEWA</sequence>
<dbReference type="EnsemblMetazoa" id="tetur24g00860.1">
    <property type="protein sequence ID" value="tetur24g00860.1"/>
    <property type="gene ID" value="tetur24g00860"/>
</dbReference>
<dbReference type="Gene3D" id="3.30.710.10">
    <property type="entry name" value="Potassium Channel Kv1.1, Chain A"/>
    <property type="match status" value="1"/>
</dbReference>
<dbReference type="Pfam" id="PF00651">
    <property type="entry name" value="BTB"/>
    <property type="match status" value="1"/>
</dbReference>
<protein>
    <recommendedName>
        <fullName evidence="1">BTB domain-containing protein</fullName>
    </recommendedName>
</protein>
<evidence type="ECO:0000259" key="1">
    <source>
        <dbReference type="PROSITE" id="PS50097"/>
    </source>
</evidence>
<evidence type="ECO:0000313" key="3">
    <source>
        <dbReference type="Proteomes" id="UP000015104"/>
    </source>
</evidence>
<dbReference type="EMBL" id="CAEY01000640">
    <property type="status" value="NOT_ANNOTATED_CDS"/>
    <property type="molecule type" value="Genomic_DNA"/>
</dbReference>
<dbReference type="PROSITE" id="PS50097">
    <property type="entry name" value="BTB"/>
    <property type="match status" value="1"/>
</dbReference>